<accession>A1CVQ9</accession>
<dbReference type="OrthoDB" id="6590422at2759"/>
<evidence type="ECO:0000256" key="3">
    <source>
        <dbReference type="ARBA" id="ARBA00010646"/>
    </source>
</evidence>
<keyword evidence="9" id="KW-1015">Disulfide bond</keyword>
<name>A1CVQ9_NEOFI</name>
<evidence type="ECO:0000256" key="2">
    <source>
        <dbReference type="ARBA" id="ARBA00004613"/>
    </source>
</evidence>
<dbReference type="Gene3D" id="3.20.20.80">
    <property type="entry name" value="Glycosidases"/>
    <property type="match status" value="1"/>
</dbReference>
<evidence type="ECO:0000256" key="11">
    <source>
        <dbReference type="ARBA" id="ARBA00055588"/>
    </source>
</evidence>
<feature type="chain" id="PRO_5002633933" description="N,O-diacetylmuramidase" evidence="14">
    <location>
        <begin position="20"/>
        <end position="273"/>
    </location>
</feature>
<keyword evidence="10" id="KW-0326">Glycosidase</keyword>
<dbReference type="FunFam" id="3.20.20.80:FF:000060">
    <property type="entry name" value="Lysozyme M1"/>
    <property type="match status" value="1"/>
</dbReference>
<dbReference type="SMART" id="SM00641">
    <property type="entry name" value="Glyco_25"/>
    <property type="match status" value="1"/>
</dbReference>
<evidence type="ECO:0000256" key="8">
    <source>
        <dbReference type="ARBA" id="ARBA00022801"/>
    </source>
</evidence>
<dbReference type="Pfam" id="PF01183">
    <property type="entry name" value="Glyco_hydro_25"/>
    <property type="match status" value="1"/>
</dbReference>
<feature type="signal peptide" evidence="14">
    <location>
        <begin position="1"/>
        <end position="19"/>
    </location>
</feature>
<dbReference type="HOGENOM" id="CLU_044973_4_0_1"/>
<dbReference type="EC" id="3.2.1.17" evidence="4"/>
<dbReference type="eggNOG" id="ENOG502RYP2">
    <property type="taxonomic scope" value="Eukaryota"/>
</dbReference>
<comment type="catalytic activity">
    <reaction evidence="1">
        <text>Hydrolysis of (1-&gt;4)-beta-linkages between N-acetylmuramic acid and N-acetyl-D-glucosamine residues in a peptidoglycan and between N-acetyl-D-glucosamine residues in chitodextrins.</text>
        <dbReference type="EC" id="3.2.1.17"/>
    </reaction>
</comment>
<evidence type="ECO:0000256" key="13">
    <source>
        <dbReference type="ARBA" id="ARBA00075474"/>
    </source>
</evidence>
<evidence type="ECO:0000256" key="4">
    <source>
        <dbReference type="ARBA" id="ARBA00012732"/>
    </source>
</evidence>
<proteinExistence type="inferred from homology"/>
<dbReference type="STRING" id="331117.A1CVQ9"/>
<keyword evidence="5" id="KW-0964">Secreted</keyword>
<dbReference type="InterPro" id="IPR017853">
    <property type="entry name" value="GH"/>
</dbReference>
<evidence type="ECO:0000256" key="6">
    <source>
        <dbReference type="ARBA" id="ARBA00022529"/>
    </source>
</evidence>
<dbReference type="GO" id="GO:0042742">
    <property type="term" value="P:defense response to bacterium"/>
    <property type="evidence" value="ECO:0007669"/>
    <property type="project" value="UniProtKB-KW"/>
</dbReference>
<keyword evidence="6" id="KW-0929">Antimicrobial</keyword>
<evidence type="ECO:0000256" key="12">
    <source>
        <dbReference type="ARBA" id="ARBA00073159"/>
    </source>
</evidence>
<keyword evidence="14" id="KW-0732">Signal</keyword>
<keyword evidence="7" id="KW-0081">Bacteriolytic enzyme</keyword>
<dbReference type="PROSITE" id="PS51904">
    <property type="entry name" value="GLYCOSYL_HYDROL_F25_2"/>
    <property type="match status" value="1"/>
</dbReference>
<dbReference type="VEuPathDB" id="FungiDB:NFIA_101950"/>
<sequence>MQFSMPWWLLLGLLSLASAAATQNGTEGIDLFEVHLPVNWKDAVANGVKFVFVKVGETDQNDRRVHSPFLSCFSPIIFVWSGPGLIVDRRSRQATEGINYQNVRFPFQNTGALAAGIAHGAVHFAAAAESSGADQADFFIEHGGNWTADGQTLPGVLEMEGNIAGKLCHGMTPTEITDWMLDFSHRYKFRTGRTPILFLSAGWWAKCAGNNATFGAEHALWLANWAEEMGTLPVGWQAAMFWQYAGWSKNGGEANVFFGSSKDLVKFAMGADE</sequence>
<dbReference type="GO" id="GO:0005576">
    <property type="term" value="C:extracellular region"/>
    <property type="evidence" value="ECO:0007669"/>
    <property type="project" value="UniProtKB-SubCell"/>
</dbReference>
<protein>
    <recommendedName>
        <fullName evidence="12">N,O-diacetylmuramidase</fullName>
        <ecNumber evidence="4">3.2.1.17</ecNumber>
    </recommendedName>
    <alternativeName>
        <fullName evidence="13">Lysozyme CH</fullName>
    </alternativeName>
</protein>
<reference evidence="16" key="1">
    <citation type="journal article" date="2008" name="PLoS Genet.">
        <title>Genomic islands in the pathogenic filamentous fungus Aspergillus fumigatus.</title>
        <authorList>
            <person name="Fedorova N.D."/>
            <person name="Khaldi N."/>
            <person name="Joardar V.S."/>
            <person name="Maiti R."/>
            <person name="Amedeo P."/>
            <person name="Anderson M.J."/>
            <person name="Crabtree J."/>
            <person name="Silva J.C."/>
            <person name="Badger J.H."/>
            <person name="Albarraq A."/>
            <person name="Angiuoli S."/>
            <person name="Bussey H."/>
            <person name="Bowyer P."/>
            <person name="Cotty P.J."/>
            <person name="Dyer P.S."/>
            <person name="Egan A."/>
            <person name="Galens K."/>
            <person name="Fraser-Liggett C.M."/>
            <person name="Haas B.J."/>
            <person name="Inman J.M."/>
            <person name="Kent R."/>
            <person name="Lemieux S."/>
            <person name="Malavazi I."/>
            <person name="Orvis J."/>
            <person name="Roemer T."/>
            <person name="Ronning C.M."/>
            <person name="Sundaram J.P."/>
            <person name="Sutton G."/>
            <person name="Turner G."/>
            <person name="Venter J.C."/>
            <person name="White O.R."/>
            <person name="Whitty B.R."/>
            <person name="Youngman P."/>
            <person name="Wolfe K.H."/>
            <person name="Goldman G.H."/>
            <person name="Wortman J.R."/>
            <person name="Jiang B."/>
            <person name="Denning D.W."/>
            <person name="Nierman W.C."/>
        </authorList>
    </citation>
    <scope>NUCLEOTIDE SEQUENCE [LARGE SCALE GENOMIC DNA]</scope>
    <source>
        <strain evidence="16">ATCC 1020 / DSM 3700 / CBS 544.65 / FGSC A1164 / JCM 1740 / NRRL 181 / WB 181</strain>
    </source>
</reference>
<keyword evidence="8 15" id="KW-0378">Hydrolase</keyword>
<evidence type="ECO:0000256" key="10">
    <source>
        <dbReference type="ARBA" id="ARBA00023295"/>
    </source>
</evidence>
<evidence type="ECO:0000313" key="15">
    <source>
        <dbReference type="EMBL" id="EAW24711.1"/>
    </source>
</evidence>
<dbReference type="OMA" id="HLPVNWK"/>
<evidence type="ECO:0000256" key="14">
    <source>
        <dbReference type="SAM" id="SignalP"/>
    </source>
</evidence>
<dbReference type="GO" id="GO:0016052">
    <property type="term" value="P:carbohydrate catabolic process"/>
    <property type="evidence" value="ECO:0007669"/>
    <property type="project" value="TreeGrafter"/>
</dbReference>
<evidence type="ECO:0000256" key="1">
    <source>
        <dbReference type="ARBA" id="ARBA00000632"/>
    </source>
</evidence>
<dbReference type="GO" id="GO:0009253">
    <property type="term" value="P:peptidoglycan catabolic process"/>
    <property type="evidence" value="ECO:0007669"/>
    <property type="project" value="InterPro"/>
</dbReference>
<dbReference type="GeneID" id="4593627"/>
<evidence type="ECO:0000256" key="9">
    <source>
        <dbReference type="ARBA" id="ARBA00023157"/>
    </source>
</evidence>
<dbReference type="KEGG" id="nfi:NFIA_101950"/>
<dbReference type="InterPro" id="IPR018077">
    <property type="entry name" value="Glyco_hydro_fam25_subgr"/>
</dbReference>
<gene>
    <name evidence="15" type="ORF">NFIA_101950</name>
</gene>
<dbReference type="GO" id="GO:0016998">
    <property type="term" value="P:cell wall macromolecule catabolic process"/>
    <property type="evidence" value="ECO:0007669"/>
    <property type="project" value="InterPro"/>
</dbReference>
<dbReference type="InterPro" id="IPR002053">
    <property type="entry name" value="Glyco_hydro_25"/>
</dbReference>
<dbReference type="RefSeq" id="XP_001266608.1">
    <property type="nucleotide sequence ID" value="XM_001266607.1"/>
</dbReference>
<dbReference type="Proteomes" id="UP000006702">
    <property type="component" value="Unassembled WGS sequence"/>
</dbReference>
<comment type="subcellular location">
    <subcellularLocation>
        <location evidence="2">Secreted</location>
    </subcellularLocation>
</comment>
<comment type="similarity">
    <text evidence="3">Belongs to the glycosyl hydrolase 25 family.</text>
</comment>
<dbReference type="PANTHER" id="PTHR34135">
    <property type="entry name" value="LYSOZYME"/>
    <property type="match status" value="1"/>
</dbReference>
<comment type="function">
    <text evidence="11">This enzyme has both lysozyme (acetylmuramidase) and diacetylmuramidase activities.</text>
</comment>
<organism evidence="15 16">
    <name type="scientific">Neosartorya fischeri (strain ATCC 1020 / DSM 3700 / CBS 544.65 / FGSC A1164 / JCM 1740 / NRRL 181 / WB 181)</name>
    <name type="common">Aspergillus fischerianus</name>
    <dbReference type="NCBI Taxonomy" id="331117"/>
    <lineage>
        <taxon>Eukaryota</taxon>
        <taxon>Fungi</taxon>
        <taxon>Dikarya</taxon>
        <taxon>Ascomycota</taxon>
        <taxon>Pezizomycotina</taxon>
        <taxon>Eurotiomycetes</taxon>
        <taxon>Eurotiomycetidae</taxon>
        <taxon>Eurotiales</taxon>
        <taxon>Aspergillaceae</taxon>
        <taxon>Aspergillus</taxon>
        <taxon>Aspergillus subgen. Fumigati</taxon>
    </lineage>
</organism>
<dbReference type="GO" id="GO:0031640">
    <property type="term" value="P:killing of cells of another organism"/>
    <property type="evidence" value="ECO:0007669"/>
    <property type="project" value="UniProtKB-KW"/>
</dbReference>
<evidence type="ECO:0000313" key="16">
    <source>
        <dbReference type="Proteomes" id="UP000006702"/>
    </source>
</evidence>
<keyword evidence="16" id="KW-1185">Reference proteome</keyword>
<dbReference type="GO" id="GO:0003796">
    <property type="term" value="F:lysozyme activity"/>
    <property type="evidence" value="ECO:0007669"/>
    <property type="project" value="UniProtKB-EC"/>
</dbReference>
<evidence type="ECO:0000256" key="7">
    <source>
        <dbReference type="ARBA" id="ARBA00022638"/>
    </source>
</evidence>
<dbReference type="SUPFAM" id="SSF51445">
    <property type="entry name" value="(Trans)glycosidases"/>
    <property type="match status" value="1"/>
</dbReference>
<dbReference type="EMBL" id="DS027685">
    <property type="protein sequence ID" value="EAW24711.1"/>
    <property type="molecule type" value="Genomic_DNA"/>
</dbReference>
<evidence type="ECO:0000256" key="5">
    <source>
        <dbReference type="ARBA" id="ARBA00022525"/>
    </source>
</evidence>
<dbReference type="AlphaFoldDB" id="A1CVQ9"/>
<dbReference type="PANTHER" id="PTHR34135:SF4">
    <property type="entry name" value="GLYCOSYL HYDROLASE, PUTATIVE (AFU_ORTHOLOGUE AFUA_4G14420)-RELATED"/>
    <property type="match status" value="1"/>
</dbReference>